<gene>
    <name evidence="11" type="ORF">RN606_13290</name>
    <name evidence="12" type="ORF">RN607_13195</name>
</gene>
<proteinExistence type="predicted"/>
<evidence type="ECO:0000313" key="12">
    <source>
        <dbReference type="EMBL" id="WNM27141.1"/>
    </source>
</evidence>
<dbReference type="Pfam" id="PF00486">
    <property type="entry name" value="Trans_reg_C"/>
    <property type="match status" value="1"/>
</dbReference>
<dbReference type="GO" id="GO:0000156">
    <property type="term" value="F:phosphorelay response regulator activity"/>
    <property type="evidence" value="ECO:0007669"/>
    <property type="project" value="TreeGrafter"/>
</dbReference>
<dbReference type="GO" id="GO:0032993">
    <property type="term" value="C:protein-DNA complex"/>
    <property type="evidence" value="ECO:0007669"/>
    <property type="project" value="TreeGrafter"/>
</dbReference>
<reference evidence="11 13" key="1">
    <citation type="submission" date="2023-09" db="EMBL/GenBank/DDBJ databases">
        <title>Demequina sp. a novel bacteria isolated from Capsicum annuum.</title>
        <authorList>
            <person name="Humaira Z."/>
            <person name="Lee J."/>
            <person name="Cho D."/>
        </authorList>
    </citation>
    <scope>NUCLEOTIDE SEQUENCE [LARGE SCALE GENOMIC DNA]</scope>
    <source>
        <strain evidence="11 13">OYTSA14</strain>
        <strain evidence="12">PMTSA13</strain>
    </source>
</reference>
<dbReference type="AlphaFoldDB" id="A0AA96F6Q2"/>
<sequence>MSQRRILVVDDEDNLRTMLVAALKYEGFDVTFAPDGQTALKLVRESAPDLIVLDVMMPDLDGFAVTKRLRDSGNRTPVIFLTARDSASDKVQGLQIGGDDYLSKPFALEELVARVEAVLRRVDASPDSAETWTLADLAMDDVSHRVTRNGEEIHLSPTEYNLVKFLLQNTGRVLSRGQLLQNVWGYSPDDDPSVVETYIGYIRRKVDAFEPKLIHTVRGVGYTMRVQHT</sequence>
<dbReference type="Gene3D" id="1.10.10.10">
    <property type="entry name" value="Winged helix-like DNA-binding domain superfamily/Winged helix DNA-binding domain"/>
    <property type="match status" value="1"/>
</dbReference>
<evidence type="ECO:0000256" key="8">
    <source>
        <dbReference type="PROSITE-ProRule" id="PRU01091"/>
    </source>
</evidence>
<evidence type="ECO:0000313" key="11">
    <source>
        <dbReference type="EMBL" id="WNM24319.1"/>
    </source>
</evidence>
<evidence type="ECO:0000256" key="2">
    <source>
        <dbReference type="ARBA" id="ARBA00022553"/>
    </source>
</evidence>
<feature type="domain" description="OmpR/PhoB-type" evidence="10">
    <location>
        <begin position="129"/>
        <end position="226"/>
    </location>
</feature>
<name>A0AA96F6Q2_9MICO</name>
<evidence type="ECO:0000256" key="5">
    <source>
        <dbReference type="ARBA" id="ARBA00023125"/>
    </source>
</evidence>
<dbReference type="EMBL" id="CP134879">
    <property type="protein sequence ID" value="WNM24319.1"/>
    <property type="molecule type" value="Genomic_DNA"/>
</dbReference>
<dbReference type="FunFam" id="3.40.50.2300:FF:000001">
    <property type="entry name" value="DNA-binding response regulator PhoB"/>
    <property type="match status" value="1"/>
</dbReference>
<dbReference type="Pfam" id="PF00072">
    <property type="entry name" value="Response_reg"/>
    <property type="match status" value="1"/>
</dbReference>
<evidence type="ECO:0000256" key="3">
    <source>
        <dbReference type="ARBA" id="ARBA00023012"/>
    </source>
</evidence>
<dbReference type="InterPro" id="IPR001789">
    <property type="entry name" value="Sig_transdc_resp-reg_receiver"/>
</dbReference>
<dbReference type="EMBL" id="CP134880">
    <property type="protein sequence ID" value="WNM27141.1"/>
    <property type="molecule type" value="Genomic_DNA"/>
</dbReference>
<dbReference type="Proteomes" id="UP001303408">
    <property type="component" value="Chromosome"/>
</dbReference>
<dbReference type="CDD" id="cd00383">
    <property type="entry name" value="trans_reg_C"/>
    <property type="match status" value="1"/>
</dbReference>
<keyword evidence="5 8" id="KW-0238">DNA-binding</keyword>
<dbReference type="PANTHER" id="PTHR48111">
    <property type="entry name" value="REGULATOR OF RPOS"/>
    <property type="match status" value="1"/>
</dbReference>
<dbReference type="SUPFAM" id="SSF52172">
    <property type="entry name" value="CheY-like"/>
    <property type="match status" value="1"/>
</dbReference>
<keyword evidence="3" id="KW-0902">Two-component regulatory system</keyword>
<dbReference type="SMART" id="SM00448">
    <property type="entry name" value="REC"/>
    <property type="match status" value="1"/>
</dbReference>
<dbReference type="InterPro" id="IPR036388">
    <property type="entry name" value="WH-like_DNA-bd_sf"/>
</dbReference>
<dbReference type="InterPro" id="IPR039420">
    <property type="entry name" value="WalR-like"/>
</dbReference>
<evidence type="ECO:0000256" key="4">
    <source>
        <dbReference type="ARBA" id="ARBA00023015"/>
    </source>
</evidence>
<feature type="modified residue" description="4-aspartylphosphate" evidence="7">
    <location>
        <position position="54"/>
    </location>
</feature>
<dbReference type="SUPFAM" id="SSF46894">
    <property type="entry name" value="C-terminal effector domain of the bipartite response regulators"/>
    <property type="match status" value="1"/>
</dbReference>
<dbReference type="PROSITE" id="PS51755">
    <property type="entry name" value="OMPR_PHOB"/>
    <property type="match status" value="1"/>
</dbReference>
<evidence type="ECO:0000259" key="10">
    <source>
        <dbReference type="PROSITE" id="PS51755"/>
    </source>
</evidence>
<evidence type="ECO:0000259" key="9">
    <source>
        <dbReference type="PROSITE" id="PS50110"/>
    </source>
</evidence>
<dbReference type="Gene3D" id="3.40.50.2300">
    <property type="match status" value="1"/>
</dbReference>
<evidence type="ECO:0000256" key="6">
    <source>
        <dbReference type="ARBA" id="ARBA00023163"/>
    </source>
</evidence>
<dbReference type="FunFam" id="1.10.10.10:FF:000005">
    <property type="entry name" value="Two-component system response regulator"/>
    <property type="match status" value="1"/>
</dbReference>
<keyword evidence="4" id="KW-0805">Transcription regulation</keyword>
<evidence type="ECO:0000313" key="13">
    <source>
        <dbReference type="Proteomes" id="UP001304125"/>
    </source>
</evidence>
<dbReference type="InterPro" id="IPR016032">
    <property type="entry name" value="Sig_transdc_resp-reg_C-effctor"/>
</dbReference>
<evidence type="ECO:0000256" key="1">
    <source>
        <dbReference type="ARBA" id="ARBA00004496"/>
    </source>
</evidence>
<dbReference type="SMART" id="SM00862">
    <property type="entry name" value="Trans_reg_C"/>
    <property type="match status" value="1"/>
</dbReference>
<dbReference type="InterPro" id="IPR011006">
    <property type="entry name" value="CheY-like_superfamily"/>
</dbReference>
<organism evidence="11 13">
    <name type="scientific">Demequina capsici</name>
    <dbReference type="NCBI Taxonomy" id="3075620"/>
    <lineage>
        <taxon>Bacteria</taxon>
        <taxon>Bacillati</taxon>
        <taxon>Actinomycetota</taxon>
        <taxon>Actinomycetes</taxon>
        <taxon>Micrococcales</taxon>
        <taxon>Demequinaceae</taxon>
        <taxon>Demequina</taxon>
    </lineage>
</organism>
<dbReference type="GO" id="GO:0006355">
    <property type="term" value="P:regulation of DNA-templated transcription"/>
    <property type="evidence" value="ECO:0007669"/>
    <property type="project" value="InterPro"/>
</dbReference>
<dbReference type="PANTHER" id="PTHR48111:SF22">
    <property type="entry name" value="REGULATOR OF RPOS"/>
    <property type="match status" value="1"/>
</dbReference>
<dbReference type="GO" id="GO:0000976">
    <property type="term" value="F:transcription cis-regulatory region binding"/>
    <property type="evidence" value="ECO:0007669"/>
    <property type="project" value="TreeGrafter"/>
</dbReference>
<feature type="domain" description="Response regulatory" evidence="9">
    <location>
        <begin position="5"/>
        <end position="119"/>
    </location>
</feature>
<keyword evidence="13" id="KW-1185">Reference proteome</keyword>
<comment type="subcellular location">
    <subcellularLocation>
        <location evidence="1">Cytoplasm</location>
    </subcellularLocation>
</comment>
<dbReference type="Proteomes" id="UP001304125">
    <property type="component" value="Chromosome"/>
</dbReference>
<dbReference type="KEGG" id="dcp:RN607_13195"/>
<feature type="DNA-binding region" description="OmpR/PhoB-type" evidence="8">
    <location>
        <begin position="129"/>
        <end position="226"/>
    </location>
</feature>
<keyword evidence="2 7" id="KW-0597">Phosphoprotein</keyword>
<keyword evidence="6" id="KW-0804">Transcription</keyword>
<protein>
    <submittedName>
        <fullName evidence="11">Response regulator transcription factor</fullName>
    </submittedName>
</protein>
<evidence type="ECO:0000256" key="7">
    <source>
        <dbReference type="PROSITE-ProRule" id="PRU00169"/>
    </source>
</evidence>
<dbReference type="GO" id="GO:0005829">
    <property type="term" value="C:cytosol"/>
    <property type="evidence" value="ECO:0007669"/>
    <property type="project" value="TreeGrafter"/>
</dbReference>
<accession>A0AA96F6Q2</accession>
<dbReference type="PROSITE" id="PS50110">
    <property type="entry name" value="RESPONSE_REGULATORY"/>
    <property type="match status" value="1"/>
</dbReference>
<accession>A0AA96FAG3</accession>
<dbReference type="InterPro" id="IPR001867">
    <property type="entry name" value="OmpR/PhoB-type_DNA-bd"/>
</dbReference>
<dbReference type="Gene3D" id="6.10.250.690">
    <property type="match status" value="1"/>
</dbReference>
<dbReference type="RefSeq" id="WP_313497916.1">
    <property type="nucleotide sequence ID" value="NZ_CP134879.1"/>
</dbReference>